<dbReference type="STRING" id="205917.A0A4Y9YNC6"/>
<keyword evidence="2 6" id="KW-0812">Transmembrane</keyword>
<dbReference type="GO" id="GO:0016020">
    <property type="term" value="C:membrane"/>
    <property type="evidence" value="ECO:0007669"/>
    <property type="project" value="UniProtKB-SubCell"/>
</dbReference>
<evidence type="ECO:0000256" key="6">
    <source>
        <dbReference type="SAM" id="Phobius"/>
    </source>
</evidence>
<dbReference type="GO" id="GO:0015171">
    <property type="term" value="F:amino acid transmembrane transporter activity"/>
    <property type="evidence" value="ECO:0007669"/>
    <property type="project" value="TreeGrafter"/>
</dbReference>
<dbReference type="GO" id="GO:0004672">
    <property type="term" value="F:protein kinase activity"/>
    <property type="evidence" value="ECO:0007669"/>
    <property type="project" value="InterPro"/>
</dbReference>
<feature type="transmembrane region" description="Helical" evidence="6">
    <location>
        <begin position="125"/>
        <end position="148"/>
    </location>
</feature>
<dbReference type="PANTHER" id="PTHR43341">
    <property type="entry name" value="AMINO ACID PERMEASE"/>
    <property type="match status" value="1"/>
</dbReference>
<dbReference type="PANTHER" id="PTHR43341:SF4">
    <property type="entry name" value="ARGININE PERMEASE CAN1-RELATED"/>
    <property type="match status" value="1"/>
</dbReference>
<dbReference type="OrthoDB" id="10062876at2759"/>
<evidence type="ECO:0000259" key="7">
    <source>
        <dbReference type="SMART" id="SM00220"/>
    </source>
</evidence>
<feature type="transmembrane region" description="Helical" evidence="6">
    <location>
        <begin position="382"/>
        <end position="406"/>
    </location>
</feature>
<sequence length="992" mass="110437">MSDTAHEKTHETGSFERSLEKGGPPAYVVHTAPEDDKFHFDPSELDRVQRKLKQRHVQMIAIAGTLGTGLFLGSGSALQGAGPLGALMAYILVGTVAYSALCSVGEMTSLAPISGTFPHFGTPALLLWTGEVLINALGSRSLGGPFVWFRGRMDSSVSISVINICCNIPATRRGSHFSPSITVPVEITSATILITFWDPDTGHTAGYIAVLCFLVCLANIFGVRWFGESEFVFSIIKRNLHDYRPHPCWPHHRPRRRPRSPAPRLPVLENPGPLAPAGLVSNINTDRFLGILSVLVQAAFSFQGMELVAIAASETENPRRNIAKAVRRVFYRIVIFYILGILITGMLVPYNDPALLNASATASESPYVIAMTRAGIKILPSIINAGILTSAFSAGNSYLFCASRILYGLALRGQAPRIFAYCTKAGLPIVAVLFSCAFTLLAFMNVSNSSATVFNWFVSLSTVGGFFTWAAINVTYIRFWHGLRAQGIDRKQFVYYSALQPGLAWWGLFWVVFFTLINGFEVFFVWDTSAFLTAYINIPIFFALWIFWRVFKRTKFWRRARYGLYDGHSDDRGDGEPRGAPEEYLGSYIQYRVLVWGAVFSFLHTAASGVVLSPGEEGPRSSEILVPETGHAYAVHILPETLASRCRWHSVDLTLAAMSSRLELHLPNESSPRSVESALDISYLNGKTLCFCDAKRLASCNSVVYQGTLRISGVPMDVNAVCKLVENDNDLAAQMENESDIYNTQLRDLQGDVVPTFYGFYKGSYECSGRTINFSCIVLDYCGTPPQEEFPALPIALRSQILDHMYAIHKAGIVHGDFREPNVLVKSTEDITSVRIIDFGLARVKKCRKRMNVQLGEYKPHTGDFGCNELWTVIDVLDLWTPYHLRCAGLTFYIFSYPDVDSLVAFLKPRCPREEESLRKEAEEVLNSWYNHYGHRIEDFGIDDPRKIDTDTFLHKQCMKAWPDDEFLTEDSDVPTSQSDLATESSPPAELD</sequence>
<protein>
    <recommendedName>
        <fullName evidence="7">Protein kinase domain-containing protein</fullName>
    </recommendedName>
</protein>
<dbReference type="Gene3D" id="1.10.510.10">
    <property type="entry name" value="Transferase(Phosphotransferase) domain 1"/>
    <property type="match status" value="1"/>
</dbReference>
<feature type="transmembrane region" description="Helical" evidence="6">
    <location>
        <begin position="84"/>
        <end position="104"/>
    </location>
</feature>
<evidence type="ECO:0000256" key="3">
    <source>
        <dbReference type="ARBA" id="ARBA00022989"/>
    </source>
</evidence>
<organism evidence="8 9">
    <name type="scientific">Dentipellis fragilis</name>
    <dbReference type="NCBI Taxonomy" id="205917"/>
    <lineage>
        <taxon>Eukaryota</taxon>
        <taxon>Fungi</taxon>
        <taxon>Dikarya</taxon>
        <taxon>Basidiomycota</taxon>
        <taxon>Agaricomycotina</taxon>
        <taxon>Agaricomycetes</taxon>
        <taxon>Russulales</taxon>
        <taxon>Hericiaceae</taxon>
        <taxon>Dentipellis</taxon>
    </lineage>
</organism>
<dbReference type="AlphaFoldDB" id="A0A4Y9YNC6"/>
<feature type="transmembrane region" description="Helical" evidence="6">
    <location>
        <begin position="205"/>
        <end position="227"/>
    </location>
</feature>
<feature type="compositionally biased region" description="Basic and acidic residues" evidence="5">
    <location>
        <begin position="1"/>
        <end position="20"/>
    </location>
</feature>
<proteinExistence type="predicted"/>
<feature type="transmembrane region" description="Helical" evidence="6">
    <location>
        <begin position="418"/>
        <end position="441"/>
    </location>
</feature>
<dbReference type="InterPro" id="IPR000719">
    <property type="entry name" value="Prot_kinase_dom"/>
</dbReference>
<feature type="compositionally biased region" description="Polar residues" evidence="5">
    <location>
        <begin position="974"/>
        <end position="986"/>
    </location>
</feature>
<dbReference type="InterPro" id="IPR011009">
    <property type="entry name" value="Kinase-like_dom_sf"/>
</dbReference>
<dbReference type="GO" id="GO:0005524">
    <property type="term" value="F:ATP binding"/>
    <property type="evidence" value="ECO:0007669"/>
    <property type="project" value="InterPro"/>
</dbReference>
<evidence type="ECO:0000256" key="1">
    <source>
        <dbReference type="ARBA" id="ARBA00004141"/>
    </source>
</evidence>
<feature type="domain" description="Protein kinase" evidence="7">
    <location>
        <begin position="691"/>
        <end position="930"/>
    </location>
</feature>
<feature type="transmembrane region" description="Helical" evidence="6">
    <location>
        <begin position="57"/>
        <end position="78"/>
    </location>
</feature>
<keyword evidence="3 6" id="KW-1133">Transmembrane helix</keyword>
<evidence type="ECO:0000256" key="2">
    <source>
        <dbReference type="ARBA" id="ARBA00022692"/>
    </source>
</evidence>
<dbReference type="SMART" id="SM00220">
    <property type="entry name" value="S_TKc"/>
    <property type="match status" value="1"/>
</dbReference>
<accession>A0A4Y9YNC6</accession>
<keyword evidence="4 6" id="KW-0472">Membrane</keyword>
<keyword evidence="9" id="KW-1185">Reference proteome</keyword>
<feature type="transmembrane region" description="Helical" evidence="6">
    <location>
        <begin position="529"/>
        <end position="551"/>
    </location>
</feature>
<feature type="transmembrane region" description="Helical" evidence="6">
    <location>
        <begin position="329"/>
        <end position="350"/>
    </location>
</feature>
<reference evidence="8 9" key="1">
    <citation type="submission" date="2019-02" db="EMBL/GenBank/DDBJ databases">
        <title>Genome sequencing of the rare red list fungi Dentipellis fragilis.</title>
        <authorList>
            <person name="Buettner E."/>
            <person name="Kellner H."/>
        </authorList>
    </citation>
    <scope>NUCLEOTIDE SEQUENCE [LARGE SCALE GENOMIC DNA]</scope>
    <source>
        <strain evidence="8 9">DSM 105465</strain>
    </source>
</reference>
<evidence type="ECO:0000256" key="4">
    <source>
        <dbReference type="ARBA" id="ARBA00023136"/>
    </source>
</evidence>
<evidence type="ECO:0000313" key="8">
    <source>
        <dbReference type="EMBL" id="TFY63642.1"/>
    </source>
</evidence>
<feature type="region of interest" description="Disordered" evidence="5">
    <location>
        <begin position="1"/>
        <end position="27"/>
    </location>
</feature>
<comment type="subcellular location">
    <subcellularLocation>
        <location evidence="1">Membrane</location>
        <topology evidence="1">Multi-pass membrane protein</topology>
    </subcellularLocation>
</comment>
<dbReference type="InterPro" id="IPR004841">
    <property type="entry name" value="AA-permease/SLC12A_dom"/>
</dbReference>
<gene>
    <name evidence="8" type="ORF">EVG20_g6228</name>
</gene>
<feature type="transmembrane region" description="Helical" evidence="6">
    <location>
        <begin position="453"/>
        <end position="472"/>
    </location>
</feature>
<dbReference type="SUPFAM" id="SSF56112">
    <property type="entry name" value="Protein kinase-like (PK-like)"/>
    <property type="match status" value="1"/>
</dbReference>
<dbReference type="InterPro" id="IPR050524">
    <property type="entry name" value="APC_YAT"/>
</dbReference>
<dbReference type="EMBL" id="SEOQ01000406">
    <property type="protein sequence ID" value="TFY63642.1"/>
    <property type="molecule type" value="Genomic_DNA"/>
</dbReference>
<dbReference type="Gene3D" id="1.20.1740.10">
    <property type="entry name" value="Amino acid/polyamine transporter I"/>
    <property type="match status" value="2"/>
</dbReference>
<feature type="transmembrane region" description="Helical" evidence="6">
    <location>
        <begin position="493"/>
        <end position="517"/>
    </location>
</feature>
<evidence type="ECO:0000256" key="5">
    <source>
        <dbReference type="SAM" id="MobiDB-lite"/>
    </source>
</evidence>
<dbReference type="Proteomes" id="UP000298327">
    <property type="component" value="Unassembled WGS sequence"/>
</dbReference>
<feature type="region of interest" description="Disordered" evidence="5">
    <location>
        <begin position="966"/>
        <end position="992"/>
    </location>
</feature>
<feature type="transmembrane region" description="Helical" evidence="6">
    <location>
        <begin position="593"/>
        <end position="612"/>
    </location>
</feature>
<evidence type="ECO:0000313" key="9">
    <source>
        <dbReference type="Proteomes" id="UP000298327"/>
    </source>
</evidence>
<dbReference type="Pfam" id="PF00324">
    <property type="entry name" value="AA_permease"/>
    <property type="match status" value="1"/>
</dbReference>
<name>A0A4Y9YNC6_9AGAM</name>
<comment type="caution">
    <text evidence="8">The sequence shown here is derived from an EMBL/GenBank/DDBJ whole genome shotgun (WGS) entry which is preliminary data.</text>
</comment>